<name>A0A8B3FJ87_9ACTN</name>
<evidence type="ECO:0000313" key="3">
    <source>
        <dbReference type="Proteomes" id="UP000279336"/>
    </source>
</evidence>
<feature type="region of interest" description="Disordered" evidence="1">
    <location>
        <begin position="299"/>
        <end position="318"/>
    </location>
</feature>
<sequence length="318" mass="33049">MSDSPKLDAILAELANGVIDTAEASRRIAALNQRSDEPAALTGAEGLDPIPELTGSGGIRSVTITATGQRVRVIGDEAVSTATVSGQHTMRRNADGLVITATGRLGPSIRGFSPINPPRTASDLKQLGLGPALEVRVNPHIQVNAQLSGGSLQSQDVPHWGRVRVSAGVTHLRGVAQLNDGLFQAGTATINGPISLGLNTLRVESGSLAVELTERADVGLSATSQLGVVRWPGEKGNRFDEYLVGRGLARMELSGVMSRIVVRDLVAFPEEADRPTAGDRLRGGARVVVTKVREVQAARASGVEDAAGSEGPSGDEKG</sequence>
<protein>
    <submittedName>
        <fullName evidence="2">Uncharacterized protein</fullName>
    </submittedName>
</protein>
<dbReference type="AlphaFoldDB" id="A0A8B3FJ87"/>
<reference evidence="2 3" key="1">
    <citation type="submission" date="2018-10" db="EMBL/GenBank/DDBJ databases">
        <title>Propionibacterium australiense Genome Sequencing and Assembly.</title>
        <authorList>
            <person name="Bernier A.-M."/>
            <person name="Bernard K."/>
        </authorList>
    </citation>
    <scope>NUCLEOTIDE SEQUENCE [LARGE SCALE GENOMIC DNA]</scope>
    <source>
        <strain evidence="2 3">NML98A078</strain>
    </source>
</reference>
<gene>
    <name evidence="2" type="ORF">D7U36_06710</name>
</gene>
<proteinExistence type="predicted"/>
<evidence type="ECO:0000256" key="1">
    <source>
        <dbReference type="SAM" id="MobiDB-lite"/>
    </source>
</evidence>
<evidence type="ECO:0000313" key="2">
    <source>
        <dbReference type="EMBL" id="RLP09867.1"/>
    </source>
</evidence>
<dbReference type="OrthoDB" id="5175422at2"/>
<comment type="caution">
    <text evidence="2">The sequence shown here is derived from an EMBL/GenBank/DDBJ whole genome shotgun (WGS) entry which is preliminary data.</text>
</comment>
<dbReference type="RefSeq" id="WP_119162521.1">
    <property type="nucleotide sequence ID" value="NZ_LR134442.1"/>
</dbReference>
<dbReference type="Proteomes" id="UP000279336">
    <property type="component" value="Unassembled WGS sequence"/>
</dbReference>
<dbReference type="EMBL" id="RCIW01000009">
    <property type="protein sequence ID" value="RLP09867.1"/>
    <property type="molecule type" value="Genomic_DNA"/>
</dbReference>
<accession>A0A8B3FJ87</accession>
<organism evidence="2 3">
    <name type="scientific">Propionibacterium australiense</name>
    <dbReference type="NCBI Taxonomy" id="119981"/>
    <lineage>
        <taxon>Bacteria</taxon>
        <taxon>Bacillati</taxon>
        <taxon>Actinomycetota</taxon>
        <taxon>Actinomycetes</taxon>
        <taxon>Propionibacteriales</taxon>
        <taxon>Propionibacteriaceae</taxon>
        <taxon>Propionibacterium</taxon>
    </lineage>
</organism>